<dbReference type="Proteomes" id="UP000029066">
    <property type="component" value="Unassembled WGS sequence"/>
</dbReference>
<feature type="region of interest" description="Disordered" evidence="1">
    <location>
        <begin position="1"/>
        <end position="23"/>
    </location>
</feature>
<dbReference type="AlphaFoldDB" id="A0A087DA33"/>
<evidence type="ECO:0000313" key="4">
    <source>
        <dbReference type="EMBL" id="KFI92383.1"/>
    </source>
</evidence>
<keyword evidence="2" id="KW-0472">Membrane</keyword>
<accession>A0A087DA33</accession>
<evidence type="ECO:0000313" key="5">
    <source>
        <dbReference type="Proteomes" id="UP000029066"/>
    </source>
</evidence>
<keyword evidence="2" id="KW-1133">Transmembrane helix</keyword>
<dbReference type="OrthoDB" id="3239119at2"/>
<protein>
    <recommendedName>
        <fullName evidence="3">DUF3592 domain-containing protein</fullName>
    </recommendedName>
</protein>
<organism evidence="4 5">
    <name type="scientific">Bifidobacterium saguini DSM 23967</name>
    <dbReference type="NCBI Taxonomy" id="1437607"/>
    <lineage>
        <taxon>Bacteria</taxon>
        <taxon>Bacillati</taxon>
        <taxon>Actinomycetota</taxon>
        <taxon>Actinomycetes</taxon>
        <taxon>Bifidobacteriales</taxon>
        <taxon>Bifidobacteriaceae</taxon>
        <taxon>Bifidobacterium</taxon>
    </lineage>
</organism>
<dbReference type="Pfam" id="PF12158">
    <property type="entry name" value="DUF3592"/>
    <property type="match status" value="1"/>
</dbReference>
<feature type="domain" description="DUF3592" evidence="3">
    <location>
        <begin position="71"/>
        <end position="143"/>
    </location>
</feature>
<proteinExistence type="predicted"/>
<feature type="transmembrane region" description="Helical" evidence="2">
    <location>
        <begin position="147"/>
        <end position="170"/>
    </location>
</feature>
<keyword evidence="2" id="KW-0812">Transmembrane</keyword>
<sequence length="186" mass="20114">MASDYHGTSAPTNTINHHDVSGRRGGHASKNGWSWAFICGFFSIIGAILLVTALLALISEVQLRRDCIEPTDGIVTQLILNPADESDDDSSDTWTPVFRYIVDGQSYEQKSSIASSPPRYKIGQAVAILYDPADPSRYVVKGDNSALVLYGSATIMCIGFTAVLPVAVVIHKINNPNSKASQQLPY</sequence>
<dbReference type="EMBL" id="JGZN01000008">
    <property type="protein sequence ID" value="KFI92383.1"/>
    <property type="molecule type" value="Genomic_DNA"/>
</dbReference>
<evidence type="ECO:0000256" key="1">
    <source>
        <dbReference type="SAM" id="MobiDB-lite"/>
    </source>
</evidence>
<feature type="transmembrane region" description="Helical" evidence="2">
    <location>
        <begin position="33"/>
        <end position="58"/>
    </location>
</feature>
<comment type="caution">
    <text evidence="4">The sequence shown here is derived from an EMBL/GenBank/DDBJ whole genome shotgun (WGS) entry which is preliminary data.</text>
</comment>
<name>A0A087DA33_9BIFI</name>
<dbReference type="RefSeq" id="WP_033891028.1">
    <property type="nucleotide sequence ID" value="NZ_JDUT01000004.1"/>
</dbReference>
<evidence type="ECO:0000256" key="2">
    <source>
        <dbReference type="SAM" id="Phobius"/>
    </source>
</evidence>
<reference evidence="4 5" key="1">
    <citation type="submission" date="2014-03" db="EMBL/GenBank/DDBJ databases">
        <title>Genomics of Bifidobacteria.</title>
        <authorList>
            <person name="Ventura M."/>
            <person name="Milani C."/>
            <person name="Lugli G.A."/>
        </authorList>
    </citation>
    <scope>NUCLEOTIDE SEQUENCE [LARGE SCALE GENOMIC DNA]</scope>
    <source>
        <strain evidence="4 5">DSM 23967</strain>
    </source>
</reference>
<evidence type="ECO:0000259" key="3">
    <source>
        <dbReference type="Pfam" id="PF12158"/>
    </source>
</evidence>
<gene>
    <name evidence="4" type="ORF">BISA_0783</name>
</gene>
<dbReference type="InterPro" id="IPR021994">
    <property type="entry name" value="DUF3592"/>
</dbReference>